<sequence length="176" mass="20642">MNSRKVWLRWVREGSAYTITKSRREAVRLARIEVASLFLGYAAGYIEKRTGQDNPKFERDLCYRSNIQPDCGKILENDYELGYMLDEFCESLLEEYNPFDEYPTLKRFLFYACDIVSSIRMYVSVKMPGMKEIGKGMIRRRMEALHSPNAGAIVRRAFVEIEKGLRYMLIIATEYE</sequence>
<accession>W2CAM3</accession>
<name>W2CAM3_9BACT</name>
<protein>
    <submittedName>
        <fullName evidence="1">Uncharacterized protein</fullName>
    </submittedName>
</protein>
<dbReference type="EMBL" id="AYYC01000705">
    <property type="protein sequence ID" value="ETK04078.1"/>
    <property type="molecule type" value="Genomic_DNA"/>
</dbReference>
<evidence type="ECO:0000313" key="2">
    <source>
        <dbReference type="Proteomes" id="UP000018872"/>
    </source>
</evidence>
<dbReference type="AlphaFoldDB" id="W2CAM3"/>
<organism evidence="1 2">
    <name type="scientific">Tannerella sp. oral taxon BU063 isolate Cell 5</name>
    <dbReference type="NCBI Taxonomy" id="1410950"/>
    <lineage>
        <taxon>Bacteria</taxon>
        <taxon>Pseudomonadati</taxon>
        <taxon>Bacteroidota</taxon>
        <taxon>Bacteroidia</taxon>
        <taxon>Bacteroidales</taxon>
        <taxon>Tannerellaceae</taxon>
        <taxon>Tannerella</taxon>
    </lineage>
</organism>
<dbReference type="Proteomes" id="UP000018872">
    <property type="component" value="Unassembled WGS sequence"/>
</dbReference>
<gene>
    <name evidence="1" type="ORF">T229_10970</name>
</gene>
<comment type="caution">
    <text evidence="1">The sequence shown here is derived from an EMBL/GenBank/DDBJ whole genome shotgun (WGS) entry which is preliminary data.</text>
</comment>
<evidence type="ECO:0000313" key="1">
    <source>
        <dbReference type="EMBL" id="ETK04078.1"/>
    </source>
</evidence>
<proteinExistence type="predicted"/>
<dbReference type="PATRIC" id="fig|1410950.3.peg.1614"/>
<reference evidence="1 2" key="1">
    <citation type="submission" date="2013-11" db="EMBL/GenBank/DDBJ databases">
        <title>Single cell genomics of uncultured Tannerella BU063 (oral taxon 286).</title>
        <authorList>
            <person name="Beall C.J."/>
            <person name="Campbell A.G."/>
            <person name="Griffen A.L."/>
            <person name="Podar M."/>
            <person name="Leys E.J."/>
        </authorList>
    </citation>
    <scope>NUCLEOTIDE SEQUENCE [LARGE SCALE GENOMIC DNA]</scope>
    <source>
        <strain evidence="1">Cell 5</strain>
    </source>
</reference>